<name>A0A8J8NHZ5_HALGN</name>
<organism evidence="2 3">
    <name type="scientific">Halteria grandinella</name>
    <dbReference type="NCBI Taxonomy" id="5974"/>
    <lineage>
        <taxon>Eukaryota</taxon>
        <taxon>Sar</taxon>
        <taxon>Alveolata</taxon>
        <taxon>Ciliophora</taxon>
        <taxon>Intramacronucleata</taxon>
        <taxon>Spirotrichea</taxon>
        <taxon>Stichotrichia</taxon>
        <taxon>Sporadotrichida</taxon>
        <taxon>Halteriidae</taxon>
        <taxon>Halteria</taxon>
    </lineage>
</organism>
<protein>
    <submittedName>
        <fullName evidence="2">Uncharacterized protein</fullName>
    </submittedName>
</protein>
<gene>
    <name evidence="2" type="ORF">FGO68_gene14620</name>
</gene>
<reference evidence="2" key="1">
    <citation type="submission" date="2019-06" db="EMBL/GenBank/DDBJ databases">
        <authorList>
            <person name="Zheng W."/>
        </authorList>
    </citation>
    <scope>NUCLEOTIDE SEQUENCE</scope>
    <source>
        <strain evidence="2">QDHG01</strain>
    </source>
</reference>
<proteinExistence type="predicted"/>
<dbReference type="EMBL" id="RRYP01016510">
    <property type="protein sequence ID" value="TNV75088.1"/>
    <property type="molecule type" value="Genomic_DNA"/>
</dbReference>
<keyword evidence="3" id="KW-1185">Reference proteome</keyword>
<evidence type="ECO:0000313" key="2">
    <source>
        <dbReference type="EMBL" id="TNV75088.1"/>
    </source>
</evidence>
<dbReference type="Proteomes" id="UP000785679">
    <property type="component" value="Unassembled WGS sequence"/>
</dbReference>
<feature type="region of interest" description="Disordered" evidence="1">
    <location>
        <begin position="1"/>
        <end position="35"/>
    </location>
</feature>
<comment type="caution">
    <text evidence="2">The sequence shown here is derived from an EMBL/GenBank/DDBJ whole genome shotgun (WGS) entry which is preliminary data.</text>
</comment>
<evidence type="ECO:0000256" key="1">
    <source>
        <dbReference type="SAM" id="MobiDB-lite"/>
    </source>
</evidence>
<evidence type="ECO:0000313" key="3">
    <source>
        <dbReference type="Proteomes" id="UP000785679"/>
    </source>
</evidence>
<feature type="region of interest" description="Disordered" evidence="1">
    <location>
        <begin position="86"/>
        <end position="105"/>
    </location>
</feature>
<sequence>MREVSAGTDLPSDRRRTQTGESHRKVCKNGHEGDRSIVNRHEYRNFREIVSRQDEDPQNNPSEFELRSISTCISLIFSKAMIRASASSSFLPRPKRPPKNSLPRSPVFRSWNLHSCRSRMALADRPASARMT</sequence>
<feature type="compositionally biased region" description="Basic and acidic residues" evidence="1">
    <location>
        <begin position="11"/>
        <end position="35"/>
    </location>
</feature>
<dbReference type="AlphaFoldDB" id="A0A8J8NHZ5"/>
<accession>A0A8J8NHZ5</accession>